<proteinExistence type="predicted"/>
<gene>
    <name evidence="1" type="ORF">MRATA1EN22A_LOCUS25862</name>
</gene>
<dbReference type="EMBL" id="OX596090">
    <property type="protein sequence ID" value="CAN0544719.1"/>
    <property type="molecule type" value="Genomic_DNA"/>
</dbReference>
<reference evidence="1" key="2">
    <citation type="submission" date="2025-03" db="EMBL/GenBank/DDBJ databases">
        <authorList>
            <consortium name="ELIXIR-Norway"/>
            <consortium name="Elixir Norway"/>
        </authorList>
    </citation>
    <scope>NUCLEOTIDE SEQUENCE</scope>
</reference>
<sequence>MDCGPPDSFVHGIFQARIPEWVAISYSRGSSQTQGLNPHLLSLLHWQVLFHTRPPWEALMFVAVAGFDLRTAFIIIYLMARLWIRASCSEHGVTSISLLRSAGPGSHP</sequence>
<name>A0AC60A1X6_RANTA</name>
<organism evidence="1 2">
    <name type="scientific">Rangifer tarandus platyrhynchus</name>
    <name type="common">Svalbard reindeer</name>
    <dbReference type="NCBI Taxonomy" id="3082113"/>
    <lineage>
        <taxon>Eukaryota</taxon>
        <taxon>Metazoa</taxon>
        <taxon>Chordata</taxon>
        <taxon>Craniata</taxon>
        <taxon>Vertebrata</taxon>
        <taxon>Euteleostomi</taxon>
        <taxon>Mammalia</taxon>
        <taxon>Eutheria</taxon>
        <taxon>Laurasiatheria</taxon>
        <taxon>Artiodactyla</taxon>
        <taxon>Ruminantia</taxon>
        <taxon>Pecora</taxon>
        <taxon>Cervidae</taxon>
        <taxon>Odocoileinae</taxon>
        <taxon>Rangifer</taxon>
    </lineage>
</organism>
<evidence type="ECO:0000313" key="1">
    <source>
        <dbReference type="EMBL" id="CAN0544719.1"/>
    </source>
</evidence>
<accession>A0AC60A1X6</accession>
<protein>
    <submittedName>
        <fullName evidence="1">Uncharacterized protein</fullName>
    </submittedName>
</protein>
<reference evidence="1" key="1">
    <citation type="submission" date="2023-05" db="EMBL/GenBank/DDBJ databases">
        <authorList>
            <consortium name="ELIXIR-Norway"/>
        </authorList>
    </citation>
    <scope>NUCLEOTIDE SEQUENCE</scope>
</reference>
<evidence type="ECO:0000313" key="2">
    <source>
        <dbReference type="Proteomes" id="UP001162501"/>
    </source>
</evidence>
<dbReference type="Proteomes" id="UP001162501">
    <property type="component" value="Chromosome 6"/>
</dbReference>